<reference evidence="8 11" key="1">
    <citation type="submission" date="2015-09" db="EMBL/GenBank/DDBJ databases">
        <authorList>
            <consortium name="Pathogen Informatics"/>
        </authorList>
    </citation>
    <scope>NUCLEOTIDE SEQUENCE [LARGE SCALE GENOMIC DNA]</scope>
    <source>
        <strain evidence="8 11">2789STDY5834880</strain>
    </source>
</reference>
<feature type="domain" description="RagB/SusD" evidence="6">
    <location>
        <begin position="297"/>
        <end position="569"/>
    </location>
</feature>
<evidence type="ECO:0000313" key="11">
    <source>
        <dbReference type="Proteomes" id="UP000095657"/>
    </source>
</evidence>
<dbReference type="Pfam" id="PF07980">
    <property type="entry name" value="SusD_RagB"/>
    <property type="match status" value="1"/>
</dbReference>
<reference evidence="10" key="3">
    <citation type="submission" date="2022-08" db="EMBL/GenBank/DDBJ databases">
        <title>Genome Sequencing of Bacteroides fragilis Group Isolates with Nanopore Technology.</title>
        <authorList>
            <person name="Tisza M.J."/>
            <person name="Smith D."/>
            <person name="Dekker J.P."/>
        </authorList>
    </citation>
    <scope>NUCLEOTIDE SEQUENCE</scope>
    <source>
        <strain evidence="10">BFG-474</strain>
    </source>
</reference>
<dbReference type="AlphaFoldDB" id="A0A174THT0"/>
<dbReference type="Proteomes" id="UP001060260">
    <property type="component" value="Chromosome"/>
</dbReference>
<evidence type="ECO:0000256" key="1">
    <source>
        <dbReference type="ARBA" id="ARBA00004442"/>
    </source>
</evidence>
<reference evidence="9 12" key="2">
    <citation type="submission" date="2018-08" db="EMBL/GenBank/DDBJ databases">
        <title>A genome reference for cultivated species of the human gut microbiota.</title>
        <authorList>
            <person name="Zou Y."/>
            <person name="Xue W."/>
            <person name="Luo G."/>
        </authorList>
    </citation>
    <scope>NUCLEOTIDE SEQUENCE [LARGE SCALE GENOMIC DNA]</scope>
    <source>
        <strain evidence="9 12">AM31-16AC</strain>
    </source>
</reference>
<dbReference type="InterPro" id="IPR011990">
    <property type="entry name" value="TPR-like_helical_dom_sf"/>
</dbReference>
<keyword evidence="4" id="KW-0472">Membrane</keyword>
<dbReference type="PROSITE" id="PS51257">
    <property type="entry name" value="PROKAR_LIPOPROTEIN"/>
    <property type="match status" value="1"/>
</dbReference>
<dbReference type="Pfam" id="PF14322">
    <property type="entry name" value="SusD-like_3"/>
    <property type="match status" value="1"/>
</dbReference>
<dbReference type="Proteomes" id="UP000095657">
    <property type="component" value="Unassembled WGS sequence"/>
</dbReference>
<comment type="similarity">
    <text evidence="2">Belongs to the SusD family.</text>
</comment>
<evidence type="ECO:0000256" key="2">
    <source>
        <dbReference type="ARBA" id="ARBA00006275"/>
    </source>
</evidence>
<dbReference type="InterPro" id="IPR012944">
    <property type="entry name" value="SusD_RagB_dom"/>
</dbReference>
<dbReference type="EMBL" id="CP103166">
    <property type="protein sequence ID" value="UVQ96677.1"/>
    <property type="molecule type" value="Genomic_DNA"/>
</dbReference>
<dbReference type="RefSeq" id="WP_055173554.1">
    <property type="nucleotide sequence ID" value="NZ_CAXSUM010000008.1"/>
</dbReference>
<organism evidence="8 11">
    <name type="scientific">Bacteroides caccae</name>
    <dbReference type="NCBI Taxonomy" id="47678"/>
    <lineage>
        <taxon>Bacteria</taxon>
        <taxon>Pseudomonadati</taxon>
        <taxon>Bacteroidota</taxon>
        <taxon>Bacteroidia</taxon>
        <taxon>Bacteroidales</taxon>
        <taxon>Bacteroidaceae</taxon>
        <taxon>Bacteroides</taxon>
    </lineage>
</organism>
<dbReference type="SUPFAM" id="SSF48452">
    <property type="entry name" value="TPR-like"/>
    <property type="match status" value="1"/>
</dbReference>
<accession>A0A174THT0</accession>
<dbReference type="GO" id="GO:0009279">
    <property type="term" value="C:cell outer membrane"/>
    <property type="evidence" value="ECO:0007669"/>
    <property type="project" value="UniProtKB-SubCell"/>
</dbReference>
<dbReference type="STRING" id="47678.ERS852494_03876"/>
<sequence length="569" mass="65513">MKKYLYIALIMVCGLASCDVLDTEPMDSYNELLIWRNKDLAENVLREAYWTILKDLYCSGDNNTECLRTDSWTDNVWNKDNNSVAAEAISPTNIENNIGGFNKYSYIRRTSLIIEELTNNPDIDGQSCKQFIAEARCLRVMVYSWMVRRWGGVMLVDKLMTPSDEMLMSRSTEEEMYRFMVNELKLAIPDLPSTANKERFTKGAALTLLTRVSLEGGLYDETIAAGKQLFEGEEAANWSIDPEYRKMFGSFSYPETSPEIQFYFTQGDKKQYCENLLPMYVAGTLAPGRNIMGPAFNDKVDAWCANWPSHELTEAYLAIDVEGDQTAKHYTETAKWKNAPVKTASIMYSNRDKRLDATICYDGTTYFTSPIEMDTKGNCYWENTQNHGFMTQSGYMWRKYIYELDGTDALPGYQILYDFRYILFRLGEACLNYAEALGRKGEIDKAIRMMNMTRTQHGGLPALPESSSEADFWKYYKIERRVELALEGDRYFSVIRWAKVENATSVSEFNKRTHCIIIDGDDDTFTLIDTSHGSSTGSDRVFSWPRRMYFPLPESELMSNPNLQQNNHW</sequence>
<name>A0A174THT0_9BACE</name>
<protein>
    <submittedName>
        <fullName evidence="8">Putative outer membrane protein</fullName>
    </submittedName>
    <submittedName>
        <fullName evidence="9">RagB/SusD family nutrient uptake outer membrane protein</fullName>
    </submittedName>
</protein>
<dbReference type="EMBL" id="CZAI01000011">
    <property type="protein sequence ID" value="CUQ07408.1"/>
    <property type="molecule type" value="Genomic_DNA"/>
</dbReference>
<evidence type="ECO:0000313" key="9">
    <source>
        <dbReference type="EMBL" id="RHD46035.1"/>
    </source>
</evidence>
<evidence type="ECO:0000259" key="6">
    <source>
        <dbReference type="Pfam" id="PF07980"/>
    </source>
</evidence>
<comment type="subcellular location">
    <subcellularLocation>
        <location evidence="1">Cell outer membrane</location>
    </subcellularLocation>
</comment>
<dbReference type="Gene3D" id="1.25.40.390">
    <property type="match status" value="1"/>
</dbReference>
<evidence type="ECO:0000313" key="12">
    <source>
        <dbReference type="Proteomes" id="UP000284689"/>
    </source>
</evidence>
<keyword evidence="3" id="KW-0732">Signal</keyword>
<dbReference type="InterPro" id="IPR033985">
    <property type="entry name" value="SusD-like_N"/>
</dbReference>
<dbReference type="EMBL" id="QSJD01000026">
    <property type="protein sequence ID" value="RHD46035.1"/>
    <property type="molecule type" value="Genomic_DNA"/>
</dbReference>
<feature type="domain" description="SusD-like N-terminal" evidence="7">
    <location>
        <begin position="44"/>
        <end position="214"/>
    </location>
</feature>
<evidence type="ECO:0000313" key="10">
    <source>
        <dbReference type="EMBL" id="UVQ96677.1"/>
    </source>
</evidence>
<evidence type="ECO:0000259" key="7">
    <source>
        <dbReference type="Pfam" id="PF14322"/>
    </source>
</evidence>
<evidence type="ECO:0000256" key="4">
    <source>
        <dbReference type="ARBA" id="ARBA00023136"/>
    </source>
</evidence>
<proteinExistence type="inferred from homology"/>
<evidence type="ECO:0000256" key="3">
    <source>
        <dbReference type="ARBA" id="ARBA00022729"/>
    </source>
</evidence>
<evidence type="ECO:0000313" key="8">
    <source>
        <dbReference type="EMBL" id="CUQ07408.1"/>
    </source>
</evidence>
<keyword evidence="5" id="KW-0998">Cell outer membrane</keyword>
<evidence type="ECO:0000256" key="5">
    <source>
        <dbReference type="ARBA" id="ARBA00023237"/>
    </source>
</evidence>
<gene>
    <name evidence="9" type="ORF">DW794_15245</name>
    <name evidence="8" type="ORF">ERS852494_03876</name>
    <name evidence="10" type="ORF">NXW23_20770</name>
</gene>
<dbReference type="Proteomes" id="UP000284689">
    <property type="component" value="Unassembled WGS sequence"/>
</dbReference>